<comment type="caution">
    <text evidence="3">The sequence shown here is derived from an EMBL/GenBank/DDBJ whole genome shotgun (WGS) entry which is preliminary data.</text>
</comment>
<dbReference type="RefSeq" id="WP_254267279.1">
    <property type="nucleotide sequence ID" value="NZ_CP100400.1"/>
</dbReference>
<dbReference type="InterPro" id="IPR029058">
    <property type="entry name" value="AB_hydrolase_fold"/>
</dbReference>
<dbReference type="Proteomes" id="UP001595945">
    <property type="component" value="Unassembled WGS sequence"/>
</dbReference>
<dbReference type="GO" id="GO:0016787">
    <property type="term" value="F:hydrolase activity"/>
    <property type="evidence" value="ECO:0007669"/>
    <property type="project" value="UniProtKB-KW"/>
</dbReference>
<feature type="domain" description="AB hydrolase-1" evidence="2">
    <location>
        <begin position="42"/>
        <end position="297"/>
    </location>
</feature>
<accession>A0ABD5PZB0</accession>
<dbReference type="PANTHER" id="PTHR43329">
    <property type="entry name" value="EPOXIDE HYDROLASE"/>
    <property type="match status" value="1"/>
</dbReference>
<evidence type="ECO:0000313" key="4">
    <source>
        <dbReference type="Proteomes" id="UP001595945"/>
    </source>
</evidence>
<dbReference type="EMBL" id="JBHSHT010000001">
    <property type="protein sequence ID" value="MFC4823236.1"/>
    <property type="molecule type" value="Genomic_DNA"/>
</dbReference>
<dbReference type="AlphaFoldDB" id="A0ABD5PZB0"/>
<dbReference type="PRINTS" id="PR00111">
    <property type="entry name" value="ABHYDROLASE"/>
</dbReference>
<dbReference type="InterPro" id="IPR000073">
    <property type="entry name" value="AB_hydrolase_1"/>
</dbReference>
<keyword evidence="1 3" id="KW-0378">Hydrolase</keyword>
<dbReference type="InterPro" id="IPR000639">
    <property type="entry name" value="Epox_hydrolase-like"/>
</dbReference>
<evidence type="ECO:0000259" key="2">
    <source>
        <dbReference type="Pfam" id="PF00561"/>
    </source>
</evidence>
<dbReference type="Pfam" id="PF00561">
    <property type="entry name" value="Abhydrolase_1"/>
    <property type="match status" value="1"/>
</dbReference>
<dbReference type="PRINTS" id="PR00412">
    <property type="entry name" value="EPOXHYDRLASE"/>
</dbReference>
<gene>
    <name evidence="3" type="ORF">ACFO9K_03065</name>
</gene>
<evidence type="ECO:0000256" key="1">
    <source>
        <dbReference type="ARBA" id="ARBA00022801"/>
    </source>
</evidence>
<dbReference type="Gene3D" id="3.40.50.1820">
    <property type="entry name" value="alpha/beta hydrolase"/>
    <property type="match status" value="1"/>
</dbReference>
<sequence length="310" mass="35404">MATESRDSEAAPTDAEGPWAHEQAVVGDVRLHYVAAGDEDDPLVVLLHGFPEFWYSWRHQIPALADAGYRVVAPDMRGYNRSEKPHGVRSYRTAELVGDVVGLVEHFDRERARVVGHDWGGVVAWETAIRHPEAVSQLGVLNAPHPERYRRELRRNPEQWSRSSYVLYFQLPWLPERTLGARNCAGVAEMFRETAGPDTFSETDLRRYREAACRPGALTSALDYYRAFFRENLRREARRLVGGGPPDRRVRAPTLLVWGERDPALGVELTEGLERWVPDLRVERLPEATHWVQNDNPDEVSDLLVEFFEA</sequence>
<organism evidence="3 4">
    <name type="scientific">Halorussus aquaticus</name>
    <dbReference type="NCBI Taxonomy" id="2953748"/>
    <lineage>
        <taxon>Archaea</taxon>
        <taxon>Methanobacteriati</taxon>
        <taxon>Methanobacteriota</taxon>
        <taxon>Stenosarchaea group</taxon>
        <taxon>Halobacteria</taxon>
        <taxon>Halobacteriales</taxon>
        <taxon>Haladaptataceae</taxon>
        <taxon>Halorussus</taxon>
    </lineage>
</organism>
<protein>
    <submittedName>
        <fullName evidence="3">Alpha/beta fold hydrolase</fullName>
    </submittedName>
</protein>
<proteinExistence type="predicted"/>
<keyword evidence="4" id="KW-1185">Reference proteome</keyword>
<dbReference type="GeneID" id="73045717"/>
<name>A0ABD5PZB0_9EURY</name>
<evidence type="ECO:0000313" key="3">
    <source>
        <dbReference type="EMBL" id="MFC4823236.1"/>
    </source>
</evidence>
<dbReference type="SUPFAM" id="SSF53474">
    <property type="entry name" value="alpha/beta-Hydrolases"/>
    <property type="match status" value="1"/>
</dbReference>
<reference evidence="3 4" key="1">
    <citation type="journal article" date="2019" name="Int. J. Syst. Evol. Microbiol.">
        <title>The Global Catalogue of Microorganisms (GCM) 10K type strain sequencing project: providing services to taxonomists for standard genome sequencing and annotation.</title>
        <authorList>
            <consortium name="The Broad Institute Genomics Platform"/>
            <consortium name="The Broad Institute Genome Sequencing Center for Infectious Disease"/>
            <person name="Wu L."/>
            <person name="Ma J."/>
        </authorList>
    </citation>
    <scope>NUCLEOTIDE SEQUENCE [LARGE SCALE GENOMIC DNA]</scope>
    <source>
        <strain evidence="3 4">XZYJ18</strain>
    </source>
</reference>